<dbReference type="Proteomes" id="UP000662200">
    <property type="component" value="Unassembled WGS sequence"/>
</dbReference>
<keyword evidence="3" id="KW-0044">Antibiotic</keyword>
<reference evidence="7" key="2">
    <citation type="submission" date="2020-09" db="EMBL/GenBank/DDBJ databases">
        <authorList>
            <person name="Sun Q."/>
            <person name="Ohkuma M."/>
        </authorList>
    </citation>
    <scope>NUCLEOTIDE SEQUENCE</scope>
    <source>
        <strain evidence="7">JCM 3091</strain>
    </source>
</reference>
<evidence type="ECO:0000313" key="7">
    <source>
        <dbReference type="EMBL" id="GGK32978.1"/>
    </source>
</evidence>
<evidence type="ECO:0000313" key="8">
    <source>
        <dbReference type="Proteomes" id="UP000662200"/>
    </source>
</evidence>
<sequence length="143" mass="13636">MLASALRPALIVGVSLGAVALVAGAATAAAPKVSIDPAAAVPDGATVTVSVTGYPPNSLVVGGVCAVTGAAAVSCDTTSKVEITTDRAGAGSGKLVVHKAYDGVGQDGKPAGRVDCGTHPGGCLVGVAEPKQKVTGSTPITFA</sequence>
<dbReference type="GO" id="GO:0003677">
    <property type="term" value="F:DNA binding"/>
    <property type="evidence" value="ECO:0007669"/>
    <property type="project" value="UniProtKB-KW"/>
</dbReference>
<dbReference type="AlphaFoldDB" id="A0A8J3FL94"/>
<keyword evidence="4" id="KW-0238">DNA-binding</keyword>
<dbReference type="RefSeq" id="WP_189114658.1">
    <property type="nucleotide sequence ID" value="NZ_BMQC01000008.1"/>
</dbReference>
<keyword evidence="6" id="KW-0732">Signal</keyword>
<dbReference type="Gene3D" id="2.60.40.230">
    <property type="entry name" value="Neocarzinostatin-like"/>
    <property type="match status" value="1"/>
</dbReference>
<evidence type="ECO:0000256" key="5">
    <source>
        <dbReference type="ARBA" id="ARBA00023157"/>
    </source>
</evidence>
<proteinExistence type="inferred from homology"/>
<evidence type="ECO:0000256" key="4">
    <source>
        <dbReference type="ARBA" id="ARBA00023125"/>
    </source>
</evidence>
<organism evidence="7 8">
    <name type="scientific">Pilimelia terevasa</name>
    <dbReference type="NCBI Taxonomy" id="53372"/>
    <lineage>
        <taxon>Bacteria</taxon>
        <taxon>Bacillati</taxon>
        <taxon>Actinomycetota</taxon>
        <taxon>Actinomycetes</taxon>
        <taxon>Micromonosporales</taxon>
        <taxon>Micromonosporaceae</taxon>
        <taxon>Pilimelia</taxon>
    </lineage>
</organism>
<dbReference type="EMBL" id="BMQC01000008">
    <property type="protein sequence ID" value="GGK32978.1"/>
    <property type="molecule type" value="Genomic_DNA"/>
</dbReference>
<evidence type="ECO:0000256" key="6">
    <source>
        <dbReference type="SAM" id="SignalP"/>
    </source>
</evidence>
<dbReference type="Pfam" id="PF00960">
    <property type="entry name" value="Neocarzinostat"/>
    <property type="match status" value="1"/>
</dbReference>
<evidence type="ECO:0000256" key="3">
    <source>
        <dbReference type="ARBA" id="ARBA00023022"/>
    </source>
</evidence>
<dbReference type="InterPro" id="IPR002186">
    <property type="entry name" value="Neocarzinostatin_fam"/>
</dbReference>
<dbReference type="SUPFAM" id="SSF49319">
    <property type="entry name" value="Actinoxanthin-like"/>
    <property type="match status" value="1"/>
</dbReference>
<dbReference type="NCBIfam" id="NF040680">
    <property type="entry name" value="chromo_anti"/>
    <property type="match status" value="1"/>
</dbReference>
<reference evidence="7" key="1">
    <citation type="journal article" date="2014" name="Int. J. Syst. Evol. Microbiol.">
        <title>Complete genome sequence of Corynebacterium casei LMG S-19264T (=DSM 44701T), isolated from a smear-ripened cheese.</title>
        <authorList>
            <consortium name="US DOE Joint Genome Institute (JGI-PGF)"/>
            <person name="Walter F."/>
            <person name="Albersmeier A."/>
            <person name="Kalinowski J."/>
            <person name="Ruckert C."/>
        </authorList>
    </citation>
    <scope>NUCLEOTIDE SEQUENCE</scope>
    <source>
        <strain evidence="7">JCM 3091</strain>
    </source>
</reference>
<dbReference type="PRINTS" id="PR01885">
    <property type="entry name" value="MACROMOMYCIN"/>
</dbReference>
<dbReference type="InterPro" id="IPR027273">
    <property type="entry name" value="Neocarzinostatin-like"/>
</dbReference>
<evidence type="ECO:0000256" key="1">
    <source>
        <dbReference type="ARBA" id="ARBA00010648"/>
    </source>
</evidence>
<keyword evidence="2" id="KW-0929">Antimicrobial</keyword>
<keyword evidence="5" id="KW-1015">Disulfide bond</keyword>
<gene>
    <name evidence="7" type="ORF">GCM10010124_27170</name>
</gene>
<protein>
    <recommendedName>
        <fullName evidence="9">Neocarzinostatin family protein</fullName>
    </recommendedName>
</protein>
<evidence type="ECO:0000256" key="2">
    <source>
        <dbReference type="ARBA" id="ARBA00022529"/>
    </source>
</evidence>
<comment type="similarity">
    <text evidence="1">Belongs to the neocarzinostatin family.</text>
</comment>
<dbReference type="GO" id="GO:0042742">
    <property type="term" value="P:defense response to bacterium"/>
    <property type="evidence" value="ECO:0007669"/>
    <property type="project" value="UniProtKB-KW"/>
</dbReference>
<name>A0A8J3FL94_9ACTN</name>
<accession>A0A8J3FL94</accession>
<comment type="caution">
    <text evidence="7">The sequence shown here is derived from an EMBL/GenBank/DDBJ whole genome shotgun (WGS) entry which is preliminary data.</text>
</comment>
<feature type="chain" id="PRO_5035185555" description="Neocarzinostatin family protein" evidence="6">
    <location>
        <begin position="26"/>
        <end position="143"/>
    </location>
</feature>
<keyword evidence="8" id="KW-1185">Reference proteome</keyword>
<evidence type="ECO:0008006" key="9">
    <source>
        <dbReference type="Google" id="ProtNLM"/>
    </source>
</evidence>
<feature type="signal peptide" evidence="6">
    <location>
        <begin position="1"/>
        <end position="25"/>
    </location>
</feature>